<dbReference type="SMART" id="SM00342">
    <property type="entry name" value="HTH_ARAC"/>
    <property type="match status" value="1"/>
</dbReference>
<proteinExistence type="predicted"/>
<evidence type="ECO:0000259" key="4">
    <source>
        <dbReference type="PROSITE" id="PS01124"/>
    </source>
</evidence>
<evidence type="ECO:0000313" key="5">
    <source>
        <dbReference type="EMBL" id="GAA4544928.1"/>
    </source>
</evidence>
<dbReference type="Pfam" id="PF20240">
    <property type="entry name" value="DUF6597"/>
    <property type="match status" value="1"/>
</dbReference>
<reference evidence="6" key="1">
    <citation type="journal article" date="2019" name="Int. J. Syst. Evol. Microbiol.">
        <title>The Global Catalogue of Microorganisms (GCM) 10K type strain sequencing project: providing services to taxonomists for standard genome sequencing and annotation.</title>
        <authorList>
            <consortium name="The Broad Institute Genomics Platform"/>
            <consortium name="The Broad Institute Genome Sequencing Center for Infectious Disease"/>
            <person name="Wu L."/>
            <person name="Ma J."/>
        </authorList>
    </citation>
    <scope>NUCLEOTIDE SEQUENCE [LARGE SCALE GENOMIC DNA]</scope>
    <source>
        <strain evidence="6">JCM 17906</strain>
    </source>
</reference>
<name>A0ABP8RSA2_9PSEU</name>
<dbReference type="PANTHER" id="PTHR46796:SF15">
    <property type="entry name" value="BLL1074 PROTEIN"/>
    <property type="match status" value="1"/>
</dbReference>
<keyword evidence="2" id="KW-0238">DNA-binding</keyword>
<dbReference type="EMBL" id="BAABGT010000029">
    <property type="protein sequence ID" value="GAA4544928.1"/>
    <property type="molecule type" value="Genomic_DNA"/>
</dbReference>
<comment type="caution">
    <text evidence="5">The sequence shown here is derived from an EMBL/GenBank/DDBJ whole genome shotgun (WGS) entry which is preliminary data.</text>
</comment>
<dbReference type="RefSeq" id="WP_345416059.1">
    <property type="nucleotide sequence ID" value="NZ_BAABGT010000029.1"/>
</dbReference>
<dbReference type="PROSITE" id="PS01124">
    <property type="entry name" value="HTH_ARAC_FAMILY_2"/>
    <property type="match status" value="1"/>
</dbReference>
<dbReference type="PANTHER" id="PTHR46796">
    <property type="entry name" value="HTH-TYPE TRANSCRIPTIONAL ACTIVATOR RHAS-RELATED"/>
    <property type="match status" value="1"/>
</dbReference>
<protein>
    <submittedName>
        <fullName evidence="5">Helix-turn-helix transcriptional regulator</fullName>
    </submittedName>
</protein>
<evidence type="ECO:0000256" key="3">
    <source>
        <dbReference type="ARBA" id="ARBA00023163"/>
    </source>
</evidence>
<dbReference type="Gene3D" id="1.10.10.60">
    <property type="entry name" value="Homeodomain-like"/>
    <property type="match status" value="1"/>
</dbReference>
<keyword evidence="3" id="KW-0804">Transcription</keyword>
<keyword evidence="1" id="KW-0805">Transcription regulation</keyword>
<evidence type="ECO:0000313" key="6">
    <source>
        <dbReference type="Proteomes" id="UP001501598"/>
    </source>
</evidence>
<dbReference type="InterPro" id="IPR050204">
    <property type="entry name" value="AraC_XylS_family_regulators"/>
</dbReference>
<keyword evidence="6" id="KW-1185">Reference proteome</keyword>
<gene>
    <name evidence="5" type="ORF">GCM10023175_23960</name>
</gene>
<evidence type="ECO:0000256" key="1">
    <source>
        <dbReference type="ARBA" id="ARBA00023015"/>
    </source>
</evidence>
<dbReference type="InterPro" id="IPR046532">
    <property type="entry name" value="DUF6597"/>
</dbReference>
<accession>A0ABP8RSA2</accession>
<sequence>MAAGSSFLERAPVPALAPLVSSVWIQQVGEAPLAQRYVPHGGAEVRCVLGAAPRLLGPLTAATHREIPAGGTVVGLRLRPGVLGGLAGLPAEHLVDEDLATGELWGDEARLTDRLGAAPSPQVALDRLQAFLAATATETDPLVDDVVRRLMPWRSGALPAGWGISDRQLRRRCRAAAGVGPKELQRLLRFRGFTARVQAAVDRGEPGDLAGWAVEAGFHDQAHLSRECRRLTGETPGVFLAQYRAACAGADDHDHAAAYLPMLRRWRDGRSVQERRARPA</sequence>
<dbReference type="Pfam" id="PF12833">
    <property type="entry name" value="HTH_18"/>
    <property type="match status" value="1"/>
</dbReference>
<organism evidence="5 6">
    <name type="scientific">Pseudonocardia xishanensis</name>
    <dbReference type="NCBI Taxonomy" id="630995"/>
    <lineage>
        <taxon>Bacteria</taxon>
        <taxon>Bacillati</taxon>
        <taxon>Actinomycetota</taxon>
        <taxon>Actinomycetes</taxon>
        <taxon>Pseudonocardiales</taxon>
        <taxon>Pseudonocardiaceae</taxon>
        <taxon>Pseudonocardia</taxon>
    </lineage>
</organism>
<feature type="domain" description="HTH araC/xylS-type" evidence="4">
    <location>
        <begin position="126"/>
        <end position="242"/>
    </location>
</feature>
<dbReference type="Proteomes" id="UP001501598">
    <property type="component" value="Unassembled WGS sequence"/>
</dbReference>
<dbReference type="InterPro" id="IPR018060">
    <property type="entry name" value="HTH_AraC"/>
</dbReference>
<evidence type="ECO:0000256" key="2">
    <source>
        <dbReference type="ARBA" id="ARBA00023125"/>
    </source>
</evidence>